<reference evidence="2 3" key="1">
    <citation type="submission" date="2021-06" db="EMBL/GenBank/DDBJ databases">
        <title>Caerostris extrusa draft genome.</title>
        <authorList>
            <person name="Kono N."/>
            <person name="Arakawa K."/>
        </authorList>
    </citation>
    <scope>NUCLEOTIDE SEQUENCE [LARGE SCALE GENOMIC DNA]</scope>
</reference>
<dbReference type="AlphaFoldDB" id="A0AAV4UDU0"/>
<sequence length="158" mass="16719">MHGSASPPAPARAPVTSIPSPTPPPSSTSNTCTTHTPAQHLIRQLHHLLHLDASTTLRVYRYLSRISAWLPLISPSAPDPPPIPATTSFSNTYSSMPAPLSPPIPVTTCPAPNPPPDPPIHPLSPPQCTSSISAPINHCLSPHFYTSPCVSYPGTHRS</sequence>
<gene>
    <name evidence="2" type="ORF">CEXT_766331</name>
</gene>
<evidence type="ECO:0000313" key="3">
    <source>
        <dbReference type="Proteomes" id="UP001054945"/>
    </source>
</evidence>
<proteinExistence type="predicted"/>
<evidence type="ECO:0000313" key="2">
    <source>
        <dbReference type="EMBL" id="GIY55680.1"/>
    </source>
</evidence>
<name>A0AAV4UDU0_CAEEX</name>
<dbReference type="EMBL" id="BPLR01012664">
    <property type="protein sequence ID" value="GIY55680.1"/>
    <property type="molecule type" value="Genomic_DNA"/>
</dbReference>
<keyword evidence="3" id="KW-1185">Reference proteome</keyword>
<dbReference type="Proteomes" id="UP001054945">
    <property type="component" value="Unassembled WGS sequence"/>
</dbReference>
<comment type="caution">
    <text evidence="2">The sequence shown here is derived from an EMBL/GenBank/DDBJ whole genome shotgun (WGS) entry which is preliminary data.</text>
</comment>
<protein>
    <submittedName>
        <fullName evidence="2">Uncharacterized protein</fullName>
    </submittedName>
</protein>
<evidence type="ECO:0000256" key="1">
    <source>
        <dbReference type="SAM" id="MobiDB-lite"/>
    </source>
</evidence>
<organism evidence="2 3">
    <name type="scientific">Caerostris extrusa</name>
    <name type="common">Bark spider</name>
    <name type="synonym">Caerostris bankana</name>
    <dbReference type="NCBI Taxonomy" id="172846"/>
    <lineage>
        <taxon>Eukaryota</taxon>
        <taxon>Metazoa</taxon>
        <taxon>Ecdysozoa</taxon>
        <taxon>Arthropoda</taxon>
        <taxon>Chelicerata</taxon>
        <taxon>Arachnida</taxon>
        <taxon>Araneae</taxon>
        <taxon>Araneomorphae</taxon>
        <taxon>Entelegynae</taxon>
        <taxon>Araneoidea</taxon>
        <taxon>Araneidae</taxon>
        <taxon>Caerostris</taxon>
    </lineage>
</organism>
<feature type="region of interest" description="Disordered" evidence="1">
    <location>
        <begin position="1"/>
        <end position="34"/>
    </location>
</feature>
<feature type="compositionally biased region" description="Low complexity" evidence="1">
    <location>
        <begin position="1"/>
        <end position="19"/>
    </location>
</feature>
<accession>A0AAV4UDU0</accession>
<dbReference type="PRINTS" id="PR01217">
    <property type="entry name" value="PRICHEXTENSN"/>
</dbReference>